<dbReference type="Proteomes" id="UP001371305">
    <property type="component" value="Unassembled WGS sequence"/>
</dbReference>
<keyword evidence="3" id="KW-1185">Reference proteome</keyword>
<dbReference type="GO" id="GO:0006508">
    <property type="term" value="P:proteolysis"/>
    <property type="evidence" value="ECO:0007669"/>
    <property type="project" value="UniProtKB-KW"/>
</dbReference>
<keyword evidence="1" id="KW-0732">Signal</keyword>
<keyword evidence="2" id="KW-0645">Protease</keyword>
<evidence type="ECO:0000256" key="1">
    <source>
        <dbReference type="SAM" id="SignalP"/>
    </source>
</evidence>
<name>A0ABU9B3H9_9BACT</name>
<dbReference type="GO" id="GO:0008233">
    <property type="term" value="F:peptidase activity"/>
    <property type="evidence" value="ECO:0007669"/>
    <property type="project" value="UniProtKB-KW"/>
</dbReference>
<feature type="signal peptide" evidence="1">
    <location>
        <begin position="1"/>
        <end position="20"/>
    </location>
</feature>
<dbReference type="SUPFAM" id="SSF50494">
    <property type="entry name" value="Trypsin-like serine proteases"/>
    <property type="match status" value="1"/>
</dbReference>
<dbReference type="EMBL" id="JBBUKT010000019">
    <property type="protein sequence ID" value="MEK7954383.1"/>
    <property type="molecule type" value="Genomic_DNA"/>
</dbReference>
<feature type="chain" id="PRO_5046434812" evidence="1">
    <location>
        <begin position="21"/>
        <end position="425"/>
    </location>
</feature>
<dbReference type="Gene3D" id="2.40.10.120">
    <property type="match status" value="1"/>
</dbReference>
<evidence type="ECO:0000313" key="2">
    <source>
        <dbReference type="EMBL" id="MEK7954383.1"/>
    </source>
</evidence>
<organism evidence="2 3">
    <name type="scientific">Luteolibacter soli</name>
    <dbReference type="NCBI Taxonomy" id="3135280"/>
    <lineage>
        <taxon>Bacteria</taxon>
        <taxon>Pseudomonadati</taxon>
        <taxon>Verrucomicrobiota</taxon>
        <taxon>Verrucomicrobiia</taxon>
        <taxon>Verrucomicrobiales</taxon>
        <taxon>Verrucomicrobiaceae</taxon>
        <taxon>Luteolibacter</taxon>
    </lineage>
</organism>
<protein>
    <submittedName>
        <fullName evidence="2">Serine protease</fullName>
    </submittedName>
</protein>
<dbReference type="InterPro" id="IPR009003">
    <property type="entry name" value="Peptidase_S1_PA"/>
</dbReference>
<dbReference type="RefSeq" id="WP_341408152.1">
    <property type="nucleotide sequence ID" value="NZ_JBBUKT010000019.1"/>
</dbReference>
<gene>
    <name evidence="2" type="ORF">WKV53_27950</name>
</gene>
<comment type="caution">
    <text evidence="2">The sequence shown here is derived from an EMBL/GenBank/DDBJ whole genome shotgun (WGS) entry which is preliminary data.</text>
</comment>
<reference evidence="2 3" key="1">
    <citation type="submission" date="2024-04" db="EMBL/GenBank/DDBJ databases">
        <title>Luteolibacter sp. isolated from soil.</title>
        <authorList>
            <person name="An J."/>
        </authorList>
    </citation>
    <scope>NUCLEOTIDE SEQUENCE [LARGE SCALE GENOMIC DNA]</scope>
    <source>
        <strain evidence="2 3">Y139</strain>
    </source>
</reference>
<sequence length="425" mass="46216">MTRPLRLALALISLSLPLSADDAAELAKLRSLVREHAAGMNFSSVKSQGGKVFNDVIVTKVTETSVTFHHEKGEATLEADDCPTVWAELFGFGTSTETTAPAETPKPSLAKPADTAVAEAIAVIEGDKGTGTGFFGRDGEQTYLYSAAHVLSGNSRLKVKLRNGTLVTKFGQLEAAEGGDLIRLPVNEPVPKVLEIGAASGVSKVGTPILASGNAAGAGTVGFEQGKILGVGPESIEIDAQVIQGNSGGPIIHGETHQVLGVVTHLTAERKDLWAKGTRFADVRRFGCRVDRTWQWKQVPVDVFLKEGKAVQAIHDQSELMIAAMQPDKWKDEIFQTQKDNPLSRDIVALQGWITQQQSGQRFSEMDRKKRLRGIFDGARHRSKAQMAEFKCDGFTWFHRESGQQEIKTRQEIDKAYESAVNDIR</sequence>
<dbReference type="Pfam" id="PF13365">
    <property type="entry name" value="Trypsin_2"/>
    <property type="match status" value="1"/>
</dbReference>
<evidence type="ECO:0000313" key="3">
    <source>
        <dbReference type="Proteomes" id="UP001371305"/>
    </source>
</evidence>
<accession>A0ABU9B3H9</accession>
<keyword evidence="2" id="KW-0378">Hydrolase</keyword>
<proteinExistence type="predicted"/>